<sequence length="659" mass="74994">MFKYISLIVITFLVSCSGIQMINRDTSHLYTKQFLAKFDVAKKSFVEGQKDVALQQLNNIQDAKLKPAELATKNNLIGVINYSNGNFEQAIFQFNLALNSSQEDGELSAQIRLNLASSYYKLDDLENTFKTLDGTDSRYLLNRDLENFHKLRYRVSKELDFQTVALDSLLWLNAGATTVEDLKNNKFYPQLVTQYFIVDQSQRVKIVQDFKEGKEFVCAYLSYLEVEQLINEGNKTKAQEVGSWMQSNFGMFPEILALVSTRFEMLKKYSKINMQSIGVVLPLTGDKSKFGKRALAGIDHAVRKYNERNSNKPNFQPIQIKIFDSMGSAIVGKEKVREMIERENSSIVIGGLLKDEARAEYEAARKYGAFFISLSQIYTNKDEKNHLLIEVPGSVESQVSLLFSEKYLSKYGNKVSIIYPNTESGYAYVDSAWKMAEKSGAEIVSIQSFDHNQTDHRSTVAKILGLYFTRERQEEYDLLKEVHKLEGNTTIRRVQTLGPIVDFDWVLLPAAPNDALQLIPSFNYYDAFNVTLVGGPNWRSRRISREASKLGKLLFVDSEVPKTDSAFVSSFQRRYDQRPGVVEILGFESMSLAANILSLGEFNSRDELESTVMNAQKVAGITGSWRLQDDVWMKEMSLMSLYRGRLNKVNFTTEKSIGE</sequence>
<evidence type="ECO:0000313" key="4">
    <source>
        <dbReference type="EMBL" id="RZF22891.1"/>
    </source>
</evidence>
<dbReference type="InterPro" id="IPR051010">
    <property type="entry name" value="BCAA_transport"/>
</dbReference>
<dbReference type="PANTHER" id="PTHR30483">
    <property type="entry name" value="LEUCINE-SPECIFIC-BINDING PROTEIN"/>
    <property type="match status" value="1"/>
</dbReference>
<comment type="similarity">
    <text evidence="1">Belongs to the leucine-binding protein family.</text>
</comment>
<name>A0ABY0ILY0_9BACT</name>
<dbReference type="Pfam" id="PF13458">
    <property type="entry name" value="Peripla_BP_6"/>
    <property type="match status" value="1"/>
</dbReference>
<dbReference type="Proteomes" id="UP000443582">
    <property type="component" value="Unassembled WGS sequence"/>
</dbReference>
<evidence type="ECO:0000256" key="1">
    <source>
        <dbReference type="ARBA" id="ARBA00010062"/>
    </source>
</evidence>
<dbReference type="Gene3D" id="1.25.40.10">
    <property type="entry name" value="Tetratricopeptide repeat domain"/>
    <property type="match status" value="1"/>
</dbReference>
<dbReference type="PROSITE" id="PS51257">
    <property type="entry name" value="PROKAR_LIPOPROTEIN"/>
    <property type="match status" value="1"/>
</dbReference>
<dbReference type="PANTHER" id="PTHR30483:SF6">
    <property type="entry name" value="PERIPLASMIC BINDING PROTEIN OF ABC TRANSPORTER FOR NATURAL AMINO ACIDS"/>
    <property type="match status" value="1"/>
</dbReference>
<dbReference type="InterPro" id="IPR011990">
    <property type="entry name" value="TPR-like_helical_dom_sf"/>
</dbReference>
<comment type="caution">
    <text evidence="4">The sequence shown here is derived from an EMBL/GenBank/DDBJ whole genome shotgun (WGS) entry which is preliminary data.</text>
</comment>
<dbReference type="InterPro" id="IPR028081">
    <property type="entry name" value="Leu-bd"/>
</dbReference>
<organism evidence="4 5">
    <name type="scientific">Halobacteriovorax vibrionivorans</name>
    <dbReference type="NCBI Taxonomy" id="2152716"/>
    <lineage>
        <taxon>Bacteria</taxon>
        <taxon>Pseudomonadati</taxon>
        <taxon>Bdellovibrionota</taxon>
        <taxon>Bacteriovoracia</taxon>
        <taxon>Bacteriovoracales</taxon>
        <taxon>Halobacteriovoraceae</taxon>
        <taxon>Halobacteriovorax</taxon>
    </lineage>
</organism>
<dbReference type="SUPFAM" id="SSF48452">
    <property type="entry name" value="TPR-like"/>
    <property type="match status" value="1"/>
</dbReference>
<accession>A0ABY0ILY0</accession>
<keyword evidence="2" id="KW-0732">Signal</keyword>
<reference evidence="5" key="1">
    <citation type="journal article" date="2019" name="Int. J. Syst. Evol. Microbiol.">
        <title>Halobacteriovorax valvorus sp. nov., a novel prokaryotic predator isolated from coastal seawater of China.</title>
        <authorList>
            <person name="Chen M.-X."/>
        </authorList>
    </citation>
    <scope>NUCLEOTIDE SEQUENCE [LARGE SCALE GENOMIC DNA]</scope>
    <source>
        <strain evidence="5">BL9</strain>
    </source>
</reference>
<dbReference type="InterPro" id="IPR028082">
    <property type="entry name" value="Peripla_BP_I"/>
</dbReference>
<dbReference type="SUPFAM" id="SSF53822">
    <property type="entry name" value="Periplasmic binding protein-like I"/>
    <property type="match status" value="1"/>
</dbReference>
<evidence type="ECO:0000256" key="2">
    <source>
        <dbReference type="ARBA" id="ARBA00022729"/>
    </source>
</evidence>
<dbReference type="CDD" id="cd06339">
    <property type="entry name" value="PBP1_YraM_LppC_lipoprotein-like"/>
    <property type="match status" value="1"/>
</dbReference>
<dbReference type="Gene3D" id="3.40.50.2300">
    <property type="match status" value="2"/>
</dbReference>
<proteinExistence type="inferred from homology"/>
<dbReference type="RefSeq" id="WP_114705834.1">
    <property type="nucleotide sequence ID" value="NZ_QDKL01000001.1"/>
</dbReference>
<protein>
    <recommendedName>
        <fullName evidence="3">Leucine-binding protein domain-containing protein</fullName>
    </recommendedName>
</protein>
<dbReference type="EMBL" id="QDKL01000001">
    <property type="protein sequence ID" value="RZF22891.1"/>
    <property type="molecule type" value="Genomic_DNA"/>
</dbReference>
<feature type="domain" description="Leucine-binding protein" evidence="3">
    <location>
        <begin position="276"/>
        <end position="463"/>
    </location>
</feature>
<evidence type="ECO:0000313" key="5">
    <source>
        <dbReference type="Proteomes" id="UP000443582"/>
    </source>
</evidence>
<keyword evidence="5" id="KW-1185">Reference proteome</keyword>
<gene>
    <name evidence="4" type="ORF">DAY19_03705</name>
</gene>
<evidence type="ECO:0000259" key="3">
    <source>
        <dbReference type="Pfam" id="PF13458"/>
    </source>
</evidence>